<protein>
    <submittedName>
        <fullName evidence="6">TetR family transcriptional regulator</fullName>
    </submittedName>
</protein>
<dbReference type="AlphaFoldDB" id="A0A8H9LDZ2"/>
<feature type="domain" description="HTH tetR-type" evidence="5">
    <location>
        <begin position="12"/>
        <end position="73"/>
    </location>
</feature>
<reference evidence="6" key="1">
    <citation type="journal article" date="2014" name="Int. J. Syst. Evol. Microbiol.">
        <title>Complete genome sequence of Corynebacterium casei LMG S-19264T (=DSM 44701T), isolated from a smear-ripened cheese.</title>
        <authorList>
            <consortium name="US DOE Joint Genome Institute (JGI-PGF)"/>
            <person name="Walter F."/>
            <person name="Albersmeier A."/>
            <person name="Kalinowski J."/>
            <person name="Ruckert C."/>
        </authorList>
    </citation>
    <scope>NUCLEOTIDE SEQUENCE</scope>
    <source>
        <strain evidence="6">CGMCC 4.7138</strain>
    </source>
</reference>
<evidence type="ECO:0000256" key="1">
    <source>
        <dbReference type="ARBA" id="ARBA00023015"/>
    </source>
</evidence>
<dbReference type="PROSITE" id="PS50977">
    <property type="entry name" value="HTH_TETR_2"/>
    <property type="match status" value="1"/>
</dbReference>
<dbReference type="SUPFAM" id="SSF46689">
    <property type="entry name" value="Homeodomain-like"/>
    <property type="match status" value="1"/>
</dbReference>
<dbReference type="PANTHER" id="PTHR30055:SF234">
    <property type="entry name" value="HTH-TYPE TRANSCRIPTIONAL REGULATOR BETI"/>
    <property type="match status" value="1"/>
</dbReference>
<keyword evidence="3" id="KW-0804">Transcription</keyword>
<dbReference type="SUPFAM" id="SSF48498">
    <property type="entry name" value="Tetracyclin repressor-like, C-terminal domain"/>
    <property type="match status" value="1"/>
</dbReference>
<dbReference type="InterPro" id="IPR001647">
    <property type="entry name" value="HTH_TetR"/>
</dbReference>
<evidence type="ECO:0000256" key="2">
    <source>
        <dbReference type="ARBA" id="ARBA00023125"/>
    </source>
</evidence>
<evidence type="ECO:0000313" key="6">
    <source>
        <dbReference type="EMBL" id="GGO13983.1"/>
    </source>
</evidence>
<dbReference type="RefSeq" id="WP_142570367.1">
    <property type="nucleotide sequence ID" value="NZ_BMMN01000005.1"/>
</dbReference>
<organism evidence="6 7">
    <name type="scientific">Microbispora bryophytorum</name>
    <dbReference type="NCBI Taxonomy" id="1460882"/>
    <lineage>
        <taxon>Bacteria</taxon>
        <taxon>Bacillati</taxon>
        <taxon>Actinomycetota</taxon>
        <taxon>Actinomycetes</taxon>
        <taxon>Streptosporangiales</taxon>
        <taxon>Streptosporangiaceae</taxon>
        <taxon>Microbispora</taxon>
    </lineage>
</organism>
<dbReference type="GO" id="GO:0000976">
    <property type="term" value="F:transcription cis-regulatory region binding"/>
    <property type="evidence" value="ECO:0007669"/>
    <property type="project" value="TreeGrafter"/>
</dbReference>
<dbReference type="InterPro" id="IPR036271">
    <property type="entry name" value="Tet_transcr_reg_TetR-rel_C_sf"/>
</dbReference>
<dbReference type="EMBL" id="BMMN01000005">
    <property type="protein sequence ID" value="GGO13983.1"/>
    <property type="molecule type" value="Genomic_DNA"/>
</dbReference>
<dbReference type="Pfam" id="PF00440">
    <property type="entry name" value="TetR_N"/>
    <property type="match status" value="1"/>
</dbReference>
<dbReference type="Gene3D" id="1.10.357.10">
    <property type="entry name" value="Tetracycline Repressor, domain 2"/>
    <property type="match status" value="1"/>
</dbReference>
<evidence type="ECO:0000256" key="3">
    <source>
        <dbReference type="ARBA" id="ARBA00023163"/>
    </source>
</evidence>
<comment type="caution">
    <text evidence="6">The sequence shown here is derived from an EMBL/GenBank/DDBJ whole genome shotgun (WGS) entry which is preliminary data.</text>
</comment>
<dbReference type="OrthoDB" id="9806334at2"/>
<comment type="caution">
    <text evidence="4">Lacks conserved residue(s) required for the propagation of feature annotation.</text>
</comment>
<dbReference type="Proteomes" id="UP000653480">
    <property type="component" value="Unassembled WGS sequence"/>
</dbReference>
<dbReference type="InterPro" id="IPR050109">
    <property type="entry name" value="HTH-type_TetR-like_transc_reg"/>
</dbReference>
<accession>A0A8H9LDZ2</accession>
<keyword evidence="2 4" id="KW-0238">DNA-binding</keyword>
<proteinExistence type="predicted"/>
<dbReference type="PANTHER" id="PTHR30055">
    <property type="entry name" value="HTH-TYPE TRANSCRIPTIONAL REGULATOR RUTR"/>
    <property type="match status" value="1"/>
</dbReference>
<evidence type="ECO:0000256" key="4">
    <source>
        <dbReference type="PROSITE-ProRule" id="PRU00335"/>
    </source>
</evidence>
<evidence type="ECO:0000313" key="7">
    <source>
        <dbReference type="Proteomes" id="UP000653480"/>
    </source>
</evidence>
<reference evidence="6" key="2">
    <citation type="submission" date="2020-09" db="EMBL/GenBank/DDBJ databases">
        <authorList>
            <person name="Sun Q."/>
            <person name="Zhou Y."/>
        </authorList>
    </citation>
    <scope>NUCLEOTIDE SEQUENCE</scope>
    <source>
        <strain evidence="6">CGMCC 4.7138</strain>
    </source>
</reference>
<keyword evidence="1" id="KW-0805">Transcription regulation</keyword>
<name>A0A8H9LDZ2_9ACTN</name>
<gene>
    <name evidence="6" type="ORF">GCM10011574_33880</name>
</gene>
<sequence>MRSVGTRQAATEARRAQIASAAIAVLAERGYAETTFEAICEHAGLSSKRLITYHFSSKDRLFEAVVQQVVADAAAFMRPALQAAHGARAQLEAFIRSNIAFVARHPGHVRAVQQIAFNKAPAGGAERDAAIARLVALFADGQRTGAFRSFDCTVMGAALRASIDTMAERVVDGSDPGVCADELVELFDRATRVEQSAGEGDRP</sequence>
<evidence type="ECO:0000259" key="5">
    <source>
        <dbReference type="PROSITE" id="PS50977"/>
    </source>
</evidence>
<dbReference type="GO" id="GO:0003700">
    <property type="term" value="F:DNA-binding transcription factor activity"/>
    <property type="evidence" value="ECO:0007669"/>
    <property type="project" value="TreeGrafter"/>
</dbReference>
<dbReference type="Gene3D" id="1.10.10.60">
    <property type="entry name" value="Homeodomain-like"/>
    <property type="match status" value="1"/>
</dbReference>
<keyword evidence="7" id="KW-1185">Reference proteome</keyword>
<dbReference type="InterPro" id="IPR009057">
    <property type="entry name" value="Homeodomain-like_sf"/>
</dbReference>